<evidence type="ECO:0000313" key="2">
    <source>
        <dbReference type="Proteomes" id="UP000006591"/>
    </source>
</evidence>
<dbReference type="PANTHER" id="PTHR31050">
    <property type="entry name" value="OS08G0413200 PROTEIN"/>
    <property type="match status" value="1"/>
</dbReference>
<reference evidence="1" key="2">
    <citation type="submission" date="2018-04" db="EMBL/GenBank/DDBJ databases">
        <title>OnivRS2 (Oryza nivara Reference Sequence Version 2).</title>
        <authorList>
            <person name="Zhang J."/>
            <person name="Kudrna D."/>
            <person name="Lee S."/>
            <person name="Talag J."/>
            <person name="Rajasekar S."/>
            <person name="Welchert J."/>
            <person name="Hsing Y.-I."/>
            <person name="Wing R.A."/>
        </authorList>
    </citation>
    <scope>NUCLEOTIDE SEQUENCE [LARGE SCALE GENOMIC DNA]</scope>
    <source>
        <strain evidence="1">SL10</strain>
    </source>
</reference>
<name>A0A0E0IBS2_ORYNI</name>
<reference evidence="1" key="1">
    <citation type="submission" date="2015-04" db="UniProtKB">
        <authorList>
            <consortium name="EnsemblPlants"/>
        </authorList>
    </citation>
    <scope>IDENTIFICATION</scope>
    <source>
        <strain evidence="1">SL10</strain>
    </source>
</reference>
<dbReference type="Gramene" id="ONIVA08G15440.1">
    <property type="protein sequence ID" value="ONIVA08G15440.1"/>
    <property type="gene ID" value="ONIVA08G15440"/>
</dbReference>
<keyword evidence="2" id="KW-1185">Reference proteome</keyword>
<evidence type="ECO:0000313" key="1">
    <source>
        <dbReference type="EnsemblPlants" id="ONIVA08G15440.1"/>
    </source>
</evidence>
<dbReference type="Proteomes" id="UP000006591">
    <property type="component" value="Chromosome 8"/>
</dbReference>
<proteinExistence type="predicted"/>
<accession>A0A0E0IBS2</accession>
<protein>
    <submittedName>
        <fullName evidence="1">Uncharacterized protein</fullName>
    </submittedName>
</protein>
<organism evidence="1">
    <name type="scientific">Oryza nivara</name>
    <name type="common">Indian wild rice</name>
    <name type="synonym">Oryza sativa f. spontanea</name>
    <dbReference type="NCBI Taxonomy" id="4536"/>
    <lineage>
        <taxon>Eukaryota</taxon>
        <taxon>Viridiplantae</taxon>
        <taxon>Streptophyta</taxon>
        <taxon>Embryophyta</taxon>
        <taxon>Tracheophyta</taxon>
        <taxon>Spermatophyta</taxon>
        <taxon>Magnoliopsida</taxon>
        <taxon>Liliopsida</taxon>
        <taxon>Poales</taxon>
        <taxon>Poaceae</taxon>
        <taxon>BOP clade</taxon>
        <taxon>Oryzoideae</taxon>
        <taxon>Oryzeae</taxon>
        <taxon>Oryzinae</taxon>
        <taxon>Oryza</taxon>
    </lineage>
</organism>
<dbReference type="OMA" id="PDACPRQ"/>
<dbReference type="AlphaFoldDB" id="A0A0E0IBS2"/>
<dbReference type="STRING" id="4536.A0A0E0IBS2"/>
<dbReference type="HOGENOM" id="CLU_120205_0_0_1"/>
<sequence>MVTCCGLWSLVNDVPPRPFDRGDVYQQVEVLRLPPRGRGFTAVAVAPDGIPPHLGGLPEEGGVEGPHLGVHELRPRRRGARDGLAAPPPDACPRQLRRRRRWLAARRRRQVVLPFMFINDGGEQRLKDQVKRCMFYEMTLEQRWEEIYSCDNTHWGSISGKQPDDEVKVNVTVRRSTALLGGTYAVRGSGLRWSTG</sequence>
<dbReference type="PANTHER" id="PTHR31050:SF15">
    <property type="entry name" value="OS08G0413200 PROTEIN"/>
    <property type="match status" value="1"/>
</dbReference>
<dbReference type="EnsemblPlants" id="ONIVA08G15440.1">
    <property type="protein sequence ID" value="ONIVA08G15440.1"/>
    <property type="gene ID" value="ONIVA08G15440"/>
</dbReference>